<evidence type="ECO:0000313" key="24">
    <source>
        <dbReference type="Proteomes" id="UP000308196"/>
    </source>
</evidence>
<evidence type="ECO:0000256" key="10">
    <source>
        <dbReference type="ARBA" id="ARBA00022741"/>
    </source>
</evidence>
<evidence type="ECO:0000256" key="7">
    <source>
        <dbReference type="ARBA" id="ARBA00008976"/>
    </source>
</evidence>
<dbReference type="PANTHER" id="PTHR21327:SF18">
    <property type="entry name" value="3,4-DIHYDROXY-2-BUTANONE 4-PHOSPHATE SYNTHASE"/>
    <property type="match status" value="1"/>
</dbReference>
<dbReference type="NCBIfam" id="TIGR00506">
    <property type="entry name" value="ribB"/>
    <property type="match status" value="1"/>
</dbReference>
<name>A0A4U9V2U4_9SPHI</name>
<keyword evidence="12 20" id="KW-0862">Zinc</keyword>
<feature type="binding site" evidence="20">
    <location>
        <position position="271"/>
    </location>
    <ligand>
        <name>Zn(2+)</name>
        <dbReference type="ChEBI" id="CHEBI:29105"/>
        <note>catalytic</note>
    </ligand>
</feature>
<keyword evidence="14 20" id="KW-0342">GTP-binding</keyword>
<keyword evidence="9 20" id="KW-0479">Metal-binding</keyword>
<evidence type="ECO:0000256" key="17">
    <source>
        <dbReference type="ARBA" id="ARBA00023268"/>
    </source>
</evidence>
<dbReference type="SUPFAM" id="SSF55821">
    <property type="entry name" value="YrdC/RibB"/>
    <property type="match status" value="1"/>
</dbReference>
<feature type="active site" description="Proton acceptor; for GTP cyclohydrolase activity" evidence="20">
    <location>
        <position position="332"/>
    </location>
</feature>
<reference evidence="22 25" key="2">
    <citation type="submission" date="2024-06" db="EMBL/GenBank/DDBJ databases">
        <title>Soil Sphingobacterium thalpophilum.</title>
        <authorList>
            <person name="Yang J."/>
            <person name="Li J."/>
        </authorList>
    </citation>
    <scope>NUCLEOTIDE SEQUENCE [LARGE SCALE GENOMIC DNA]</scope>
    <source>
        <strain evidence="22 25">22g91tb</strain>
    </source>
</reference>
<gene>
    <name evidence="20 23" type="primary">ribBA</name>
    <name evidence="22" type="ORF">ABTW24_14030</name>
    <name evidence="23" type="ORF">NCTC11429_02392</name>
</gene>
<comment type="cofactor">
    <cofactor evidence="2">
        <name>Mn(2+)</name>
        <dbReference type="ChEBI" id="CHEBI:29035"/>
    </cofactor>
</comment>
<dbReference type="EMBL" id="JBEOQB010000003">
    <property type="protein sequence ID" value="MEZ0452714.1"/>
    <property type="molecule type" value="Genomic_DNA"/>
</dbReference>
<dbReference type="PANTHER" id="PTHR21327">
    <property type="entry name" value="GTP CYCLOHYDROLASE II-RELATED"/>
    <property type="match status" value="1"/>
</dbReference>
<evidence type="ECO:0000256" key="15">
    <source>
        <dbReference type="ARBA" id="ARBA00023211"/>
    </source>
</evidence>
<proteinExistence type="inferred from homology"/>
<feature type="binding site" evidence="20">
    <location>
        <position position="167"/>
    </location>
    <ligand>
        <name>D-ribulose 5-phosphate</name>
        <dbReference type="ChEBI" id="CHEBI:58121"/>
    </ligand>
</feature>
<organism evidence="23 24">
    <name type="scientific">Sphingobacterium thalpophilum</name>
    <dbReference type="NCBI Taxonomy" id="259"/>
    <lineage>
        <taxon>Bacteria</taxon>
        <taxon>Pseudomonadati</taxon>
        <taxon>Bacteroidota</taxon>
        <taxon>Sphingobacteriia</taxon>
        <taxon>Sphingobacteriales</taxon>
        <taxon>Sphingobacteriaceae</taxon>
        <taxon>Sphingobacterium</taxon>
    </lineage>
</organism>
<comment type="cofactor">
    <cofactor evidence="20">
        <name>Mg(2+)</name>
        <dbReference type="ChEBI" id="CHEBI:18420"/>
    </cofactor>
    <cofactor evidence="20">
        <name>Mn(2+)</name>
        <dbReference type="ChEBI" id="CHEBI:29035"/>
    </cofactor>
    <text evidence="20">Binds 2 divalent metal cations per subunit. Magnesium or manganese.</text>
</comment>
<feature type="binding site" evidence="20">
    <location>
        <position position="273"/>
    </location>
    <ligand>
        <name>Zn(2+)</name>
        <dbReference type="ChEBI" id="CHEBI:29105"/>
        <note>catalytic</note>
    </ligand>
</feature>
<dbReference type="HAMAP" id="MF_01283">
    <property type="entry name" value="RibBA"/>
    <property type="match status" value="1"/>
</dbReference>
<dbReference type="Gene3D" id="3.90.870.10">
    <property type="entry name" value="DHBP synthase"/>
    <property type="match status" value="1"/>
</dbReference>
<dbReference type="KEGG" id="stha:NCTC11429_02392"/>
<dbReference type="GO" id="GO:0005525">
    <property type="term" value="F:GTP binding"/>
    <property type="evidence" value="ECO:0007669"/>
    <property type="project" value="UniProtKB-KW"/>
</dbReference>
<dbReference type="InterPro" id="IPR036144">
    <property type="entry name" value="RibA-like_sf"/>
</dbReference>
<dbReference type="SUPFAM" id="SSF142695">
    <property type="entry name" value="RibA-like"/>
    <property type="match status" value="1"/>
</dbReference>
<dbReference type="NCBIfam" id="NF001591">
    <property type="entry name" value="PRK00393.1"/>
    <property type="match status" value="1"/>
</dbReference>
<accession>A0A4U9V2U4</accession>
<dbReference type="GO" id="GO:0005829">
    <property type="term" value="C:cytosol"/>
    <property type="evidence" value="ECO:0007669"/>
    <property type="project" value="TreeGrafter"/>
</dbReference>
<dbReference type="NCBIfam" id="TIGR00505">
    <property type="entry name" value="ribA"/>
    <property type="match status" value="1"/>
</dbReference>
<comment type="pathway">
    <text evidence="5 20">Cofactor biosynthesis; riboflavin biosynthesis; 2-hydroxy-3-oxobutyl phosphate from D-ribulose 5-phosphate: step 1/1.</text>
</comment>
<evidence type="ECO:0000256" key="1">
    <source>
        <dbReference type="ARBA" id="ARBA00000141"/>
    </source>
</evidence>
<feature type="binding site" evidence="20">
    <location>
        <begin position="143"/>
        <end position="147"/>
    </location>
    <ligand>
        <name>D-ribulose 5-phosphate</name>
        <dbReference type="ChEBI" id="CHEBI:58121"/>
    </ligand>
</feature>
<dbReference type="GO" id="GO:0003935">
    <property type="term" value="F:GTP cyclohydrolase II activity"/>
    <property type="evidence" value="ECO:0007669"/>
    <property type="project" value="UniProtKB-UniRule"/>
</dbReference>
<dbReference type="EC" id="4.1.99.12" evidence="20"/>
<dbReference type="HAMAP" id="MF_00180">
    <property type="entry name" value="RibB"/>
    <property type="match status" value="1"/>
</dbReference>
<protein>
    <recommendedName>
        <fullName evidence="20">Riboflavin biosynthesis protein RibBA</fullName>
    </recommendedName>
    <domain>
        <recommendedName>
            <fullName evidence="20">3,4-dihydroxy-2-butanone 4-phosphate synthase</fullName>
            <shortName evidence="20">DHBP synthase</shortName>
            <ecNumber evidence="20">4.1.99.12</ecNumber>
        </recommendedName>
    </domain>
    <domain>
        <recommendedName>
            <fullName evidence="20">GTP cyclohydrolase-2</fullName>
            <ecNumber evidence="20">3.5.4.25</ecNumber>
        </recommendedName>
        <alternativeName>
            <fullName evidence="20">GTP cyclohydrolase II</fullName>
        </alternativeName>
    </domain>
</protein>
<evidence type="ECO:0000256" key="19">
    <source>
        <dbReference type="ARBA" id="ARBA00049295"/>
    </source>
</evidence>
<comment type="cofactor">
    <cofactor evidence="20">
        <name>Zn(2+)</name>
        <dbReference type="ChEBI" id="CHEBI:29105"/>
    </cofactor>
    <text evidence="20">Binds 1 zinc ion per subunit.</text>
</comment>
<feature type="binding site" evidence="20">
    <location>
        <position position="320"/>
    </location>
    <ligand>
        <name>GTP</name>
        <dbReference type="ChEBI" id="CHEBI:37565"/>
    </ligand>
</feature>
<dbReference type="HAMAP" id="MF_00179">
    <property type="entry name" value="RibA"/>
    <property type="match status" value="1"/>
</dbReference>
<feature type="region of interest" description="DHBP synthase" evidence="20">
    <location>
        <begin position="1"/>
        <end position="204"/>
    </location>
</feature>
<evidence type="ECO:0000256" key="9">
    <source>
        <dbReference type="ARBA" id="ARBA00022723"/>
    </source>
</evidence>
<evidence type="ECO:0000256" key="11">
    <source>
        <dbReference type="ARBA" id="ARBA00022801"/>
    </source>
</evidence>
<dbReference type="EC" id="3.5.4.25" evidence="20"/>
<dbReference type="Proteomes" id="UP000308196">
    <property type="component" value="Chromosome"/>
</dbReference>
<feature type="binding site" evidence="20">
    <location>
        <begin position="29"/>
        <end position="30"/>
    </location>
    <ligand>
        <name>D-ribulose 5-phosphate</name>
        <dbReference type="ChEBI" id="CHEBI:58121"/>
    </ligand>
</feature>
<dbReference type="UniPathway" id="UPA00275">
    <property type="reaction ID" value="UER00399"/>
</dbReference>
<evidence type="ECO:0000313" key="23">
    <source>
        <dbReference type="EMBL" id="VTR40770.1"/>
    </source>
</evidence>
<dbReference type="AlphaFoldDB" id="A0A4U9V2U4"/>
<dbReference type="GO" id="GO:0008270">
    <property type="term" value="F:zinc ion binding"/>
    <property type="evidence" value="ECO:0007669"/>
    <property type="project" value="UniProtKB-UniRule"/>
</dbReference>
<feature type="domain" description="GTP cyclohydrolase II" evidence="21">
    <location>
        <begin position="213"/>
        <end position="376"/>
    </location>
</feature>
<dbReference type="Gene3D" id="3.40.50.10990">
    <property type="entry name" value="GTP cyclohydrolase II"/>
    <property type="match status" value="1"/>
</dbReference>
<comment type="catalytic activity">
    <reaction evidence="19 20">
        <text>GTP + 4 H2O = 2,5-diamino-6-hydroxy-4-(5-phosphoribosylamino)-pyrimidine + formate + 2 phosphate + 3 H(+)</text>
        <dbReference type="Rhea" id="RHEA:23704"/>
        <dbReference type="ChEBI" id="CHEBI:15377"/>
        <dbReference type="ChEBI" id="CHEBI:15378"/>
        <dbReference type="ChEBI" id="CHEBI:15740"/>
        <dbReference type="ChEBI" id="CHEBI:37565"/>
        <dbReference type="ChEBI" id="CHEBI:43474"/>
        <dbReference type="ChEBI" id="CHEBI:58614"/>
        <dbReference type="EC" id="3.5.4.25"/>
    </reaction>
</comment>
<dbReference type="STRING" id="1123265.GCA_000686625_03910"/>
<evidence type="ECO:0000256" key="20">
    <source>
        <dbReference type="HAMAP-Rule" id="MF_01283"/>
    </source>
</evidence>
<feature type="binding site" evidence="20">
    <location>
        <position position="276"/>
    </location>
    <ligand>
        <name>GTP</name>
        <dbReference type="ChEBI" id="CHEBI:37565"/>
    </ligand>
</feature>
<keyword evidence="17 20" id="KW-0511">Multifunctional enzyme</keyword>
<dbReference type="FunFam" id="3.40.50.10990:FF:000001">
    <property type="entry name" value="Riboflavin biosynthesis protein RibBA"/>
    <property type="match status" value="1"/>
</dbReference>
<dbReference type="GO" id="GO:0000287">
    <property type="term" value="F:magnesium ion binding"/>
    <property type="evidence" value="ECO:0007669"/>
    <property type="project" value="UniProtKB-UniRule"/>
</dbReference>
<comment type="catalytic activity">
    <reaction evidence="1 20">
        <text>D-ribulose 5-phosphate = (2S)-2-hydroxy-3-oxobutyl phosphate + formate + H(+)</text>
        <dbReference type="Rhea" id="RHEA:18457"/>
        <dbReference type="ChEBI" id="CHEBI:15378"/>
        <dbReference type="ChEBI" id="CHEBI:15740"/>
        <dbReference type="ChEBI" id="CHEBI:58121"/>
        <dbReference type="ChEBI" id="CHEBI:58830"/>
        <dbReference type="EC" id="4.1.99.12"/>
    </reaction>
</comment>
<evidence type="ECO:0000256" key="4">
    <source>
        <dbReference type="ARBA" id="ARBA00004853"/>
    </source>
</evidence>
<evidence type="ECO:0000313" key="22">
    <source>
        <dbReference type="EMBL" id="MEZ0452714.1"/>
    </source>
</evidence>
<dbReference type="GO" id="GO:0030145">
    <property type="term" value="F:manganese ion binding"/>
    <property type="evidence" value="ECO:0007669"/>
    <property type="project" value="UniProtKB-UniRule"/>
</dbReference>
<evidence type="ECO:0000256" key="12">
    <source>
        <dbReference type="ARBA" id="ARBA00022833"/>
    </source>
</evidence>
<feature type="binding site" evidence="20">
    <location>
        <position position="30"/>
    </location>
    <ligand>
        <name>Mg(2+)</name>
        <dbReference type="ChEBI" id="CHEBI:18420"/>
        <label>1</label>
    </ligand>
</feature>
<dbReference type="NCBIfam" id="NF006803">
    <property type="entry name" value="PRK09311.1"/>
    <property type="match status" value="1"/>
</dbReference>
<comment type="similarity">
    <text evidence="7 20">In the C-terminal section; belongs to the GTP cyclohydrolase II family.</text>
</comment>
<comment type="function">
    <text evidence="18 20">Catalyzes the conversion of GTP to 2,5-diamino-6-ribosylamino-4(3H)-pyrimidinone 5'-phosphate (DARP), formate and pyrophosphate.</text>
</comment>
<keyword evidence="11 20" id="KW-0378">Hydrolase</keyword>
<comment type="similarity">
    <text evidence="6 20">In the N-terminal section; belongs to the DHBP synthase family.</text>
</comment>
<feature type="active site" description="Nucleophile; for GTP cyclohydrolase activity" evidence="20">
    <location>
        <position position="334"/>
    </location>
</feature>
<dbReference type="EMBL" id="LR590484">
    <property type="protein sequence ID" value="VTR40770.1"/>
    <property type="molecule type" value="Genomic_DNA"/>
</dbReference>
<feature type="binding site" evidence="20">
    <location>
        <position position="30"/>
    </location>
    <ligand>
        <name>Mg(2+)</name>
        <dbReference type="ChEBI" id="CHEBI:18420"/>
        <label>2</label>
    </ligand>
</feature>
<dbReference type="CDD" id="cd00641">
    <property type="entry name" value="GTP_cyclohydro2"/>
    <property type="match status" value="1"/>
</dbReference>
<evidence type="ECO:0000256" key="3">
    <source>
        <dbReference type="ARBA" id="ARBA00002284"/>
    </source>
</evidence>
<evidence type="ECO:0000256" key="6">
    <source>
        <dbReference type="ARBA" id="ARBA00005520"/>
    </source>
</evidence>
<reference evidence="23 24" key="1">
    <citation type="submission" date="2019-05" db="EMBL/GenBank/DDBJ databases">
        <authorList>
            <consortium name="Pathogen Informatics"/>
        </authorList>
    </citation>
    <scope>NUCLEOTIDE SEQUENCE [LARGE SCALE GENOMIC DNA]</scope>
    <source>
        <strain evidence="23 24">NCTC11429</strain>
    </source>
</reference>
<dbReference type="GO" id="GO:0008686">
    <property type="term" value="F:3,4-dihydroxy-2-butanone-4-phosphate synthase activity"/>
    <property type="evidence" value="ECO:0007669"/>
    <property type="project" value="UniProtKB-UniRule"/>
</dbReference>
<keyword evidence="13 20" id="KW-0460">Magnesium</keyword>
<keyword evidence="25" id="KW-1185">Reference proteome</keyword>
<dbReference type="RefSeq" id="WP_028070598.1">
    <property type="nucleotide sequence ID" value="NZ_CP141191.1"/>
</dbReference>
<evidence type="ECO:0000256" key="14">
    <source>
        <dbReference type="ARBA" id="ARBA00023134"/>
    </source>
</evidence>
<dbReference type="GeneID" id="78463107"/>
<feature type="binding site" evidence="20">
    <location>
        <position position="34"/>
    </location>
    <ligand>
        <name>D-ribulose 5-phosphate</name>
        <dbReference type="ChEBI" id="CHEBI:58121"/>
    </ligand>
</feature>
<feature type="binding site" evidence="20">
    <location>
        <begin position="255"/>
        <end position="259"/>
    </location>
    <ligand>
        <name>GTP</name>
        <dbReference type="ChEBI" id="CHEBI:37565"/>
    </ligand>
</feature>
<feature type="region of interest" description="GTP cyclohydrolase II" evidence="20">
    <location>
        <begin position="205"/>
        <end position="404"/>
    </location>
</feature>
<keyword evidence="15 20" id="KW-0464">Manganese</keyword>
<comment type="function">
    <text evidence="3 20">Catalyzes the conversion of D-ribulose 5-phosphate to formate and 3,4-dihydroxy-2-butanone 4-phosphate.</text>
</comment>
<comment type="pathway">
    <text evidence="4 20">Cofactor biosynthesis; riboflavin biosynthesis; 5-amino-6-(D-ribitylamino)uracil from GTP: step 1/4.</text>
</comment>
<evidence type="ECO:0000256" key="5">
    <source>
        <dbReference type="ARBA" id="ARBA00004904"/>
    </source>
</evidence>
<evidence type="ECO:0000256" key="13">
    <source>
        <dbReference type="ARBA" id="ARBA00022842"/>
    </source>
</evidence>
<dbReference type="InterPro" id="IPR000422">
    <property type="entry name" value="DHBP_synthase_RibB"/>
</dbReference>
<dbReference type="FunFam" id="3.90.870.10:FF:000001">
    <property type="entry name" value="Riboflavin biosynthesis protein RibBA"/>
    <property type="match status" value="1"/>
</dbReference>
<feature type="binding site" evidence="20">
    <location>
        <position position="355"/>
    </location>
    <ligand>
        <name>GTP</name>
        <dbReference type="ChEBI" id="CHEBI:37565"/>
    </ligand>
</feature>
<dbReference type="GO" id="GO:0009231">
    <property type="term" value="P:riboflavin biosynthetic process"/>
    <property type="evidence" value="ECO:0007669"/>
    <property type="project" value="UniProtKB-UniRule"/>
</dbReference>
<evidence type="ECO:0000313" key="25">
    <source>
        <dbReference type="Proteomes" id="UP001566204"/>
    </source>
</evidence>
<dbReference type="Proteomes" id="UP001566204">
    <property type="component" value="Unassembled WGS sequence"/>
</dbReference>
<dbReference type="Pfam" id="PF00925">
    <property type="entry name" value="GTP_cyclohydro2"/>
    <property type="match status" value="1"/>
</dbReference>
<feature type="site" description="Essential for DHBP synthase activity" evidence="20">
    <location>
        <position position="167"/>
    </location>
</feature>
<evidence type="ECO:0000256" key="8">
    <source>
        <dbReference type="ARBA" id="ARBA00022619"/>
    </source>
</evidence>
<sequence>MEFKLNTIEEAIADIQAGKVVIVVDDEDRENEGDFVTAARNATPEIINFMATHGRGLVCAPITKDRADALHLDLMVGQNTAVYETNFTVSVDLQGYGCTTGISASDRSKTIKALIDPNIHYEELGRPGHIFPLIAKDGGVLRRTGHTEATVDLARLAGFEPAGVLVEILKEDGEMARLPELMEVAKKFDLKIISIEDLIEYRLKHDSLINEEVTVNMPTQYGDFKMKAFTQKDTGEQHLALYKGEWSEDEPILVRVHSSCVTGDIFGSCRCDCGPQLHKAMEMIQQEGKGVVVYMNQEGRGIGLINKLHAYKLQENGIDTVDANVQLGFKADLRDYGVGAQILRSLGVTKMRLMSNNPTKRAGLIGYGLEIVENVPIEIEANPYNEEYLKTKRDRMGHTIMKNL</sequence>
<feature type="binding site" evidence="20">
    <location>
        <position position="146"/>
    </location>
    <ligand>
        <name>Mg(2+)</name>
        <dbReference type="ChEBI" id="CHEBI:18420"/>
        <label>2</label>
    </ligand>
</feature>
<evidence type="ECO:0000259" key="21">
    <source>
        <dbReference type="Pfam" id="PF00925"/>
    </source>
</evidence>
<dbReference type="InterPro" id="IPR000926">
    <property type="entry name" value="RibA"/>
</dbReference>
<dbReference type="Pfam" id="PF00926">
    <property type="entry name" value="DHBP_synthase"/>
    <property type="match status" value="1"/>
</dbReference>
<feature type="binding site" evidence="20">
    <location>
        <position position="260"/>
    </location>
    <ligand>
        <name>Zn(2+)</name>
        <dbReference type="ChEBI" id="CHEBI:29105"/>
        <note>catalytic</note>
    </ligand>
</feature>
<dbReference type="InterPro" id="IPR017945">
    <property type="entry name" value="DHBP_synth_RibB-like_a/b_dom"/>
</dbReference>
<keyword evidence="8 20" id="KW-0686">Riboflavin biosynthesis</keyword>
<dbReference type="PIRSF" id="PIRSF001259">
    <property type="entry name" value="RibA"/>
    <property type="match status" value="1"/>
</dbReference>
<feature type="binding site" evidence="20">
    <location>
        <begin position="298"/>
        <end position="300"/>
    </location>
    <ligand>
        <name>GTP</name>
        <dbReference type="ChEBI" id="CHEBI:37565"/>
    </ligand>
</feature>
<evidence type="ECO:0000256" key="16">
    <source>
        <dbReference type="ARBA" id="ARBA00023239"/>
    </source>
</evidence>
<dbReference type="InterPro" id="IPR016299">
    <property type="entry name" value="Riboflavin_synth_RibBA"/>
</dbReference>
<evidence type="ECO:0000256" key="2">
    <source>
        <dbReference type="ARBA" id="ARBA00001936"/>
    </source>
</evidence>
<feature type="site" description="Essential for DHBP synthase activity" evidence="20">
    <location>
        <position position="129"/>
    </location>
</feature>
<evidence type="ECO:0000256" key="18">
    <source>
        <dbReference type="ARBA" id="ARBA00043932"/>
    </source>
</evidence>
<feature type="binding site" evidence="20">
    <location>
        <position position="360"/>
    </location>
    <ligand>
        <name>GTP</name>
        <dbReference type="ChEBI" id="CHEBI:37565"/>
    </ligand>
</feature>
<keyword evidence="16 20" id="KW-0456">Lyase</keyword>
<dbReference type="InterPro" id="IPR032677">
    <property type="entry name" value="GTP_cyclohydro_II"/>
</dbReference>
<keyword evidence="10 20" id="KW-0547">Nucleotide-binding</keyword>